<proteinExistence type="predicted"/>
<organism evidence="2 3">
    <name type="scientific">Metallumcola ferriviriculae</name>
    <dbReference type="NCBI Taxonomy" id="3039180"/>
    <lineage>
        <taxon>Bacteria</taxon>
        <taxon>Bacillati</taxon>
        <taxon>Bacillota</taxon>
        <taxon>Clostridia</taxon>
        <taxon>Neomoorellales</taxon>
        <taxon>Desulfitibacteraceae</taxon>
        <taxon>Metallumcola</taxon>
    </lineage>
</organism>
<protein>
    <submittedName>
        <fullName evidence="2">Helix-turn-helix domain-containing protein</fullName>
    </submittedName>
</protein>
<accession>A0AAU0UJD6</accession>
<reference evidence="2 3" key="1">
    <citation type="submission" date="2023-04" db="EMBL/GenBank/DDBJ databases">
        <authorList>
            <person name="Hsu D."/>
        </authorList>
    </citation>
    <scope>NUCLEOTIDE SEQUENCE [LARGE SCALE GENOMIC DNA]</scope>
    <source>
        <strain evidence="2 3">MK1</strain>
    </source>
</reference>
<sequence>MLNGKKIKALRKKRGLTLRQLSELTCGKVSISRLSEIENGKVANPTKKTIHALALVLGVAEWELFLHDEFLKGDLRMCIHRREYITMNGWVYYCELAALGKRLTADELKKLGCTKEDRTRCKQLMEYTCGTGIVPEPEE</sequence>
<dbReference type="RefSeq" id="WP_366924257.1">
    <property type="nucleotide sequence ID" value="NZ_CP121694.1"/>
</dbReference>
<dbReference type="EMBL" id="CP121694">
    <property type="protein sequence ID" value="WRO21413.1"/>
    <property type="molecule type" value="Genomic_DNA"/>
</dbReference>
<evidence type="ECO:0000313" key="3">
    <source>
        <dbReference type="Proteomes" id="UP001329915"/>
    </source>
</evidence>
<dbReference type="Gene3D" id="1.10.260.40">
    <property type="entry name" value="lambda repressor-like DNA-binding domains"/>
    <property type="match status" value="1"/>
</dbReference>
<dbReference type="PROSITE" id="PS50943">
    <property type="entry name" value="HTH_CROC1"/>
    <property type="match status" value="1"/>
</dbReference>
<evidence type="ECO:0000313" key="2">
    <source>
        <dbReference type="EMBL" id="WRO21413.1"/>
    </source>
</evidence>
<dbReference type="KEGG" id="dbc:MFMK1_001221"/>
<dbReference type="Pfam" id="PF01381">
    <property type="entry name" value="HTH_3"/>
    <property type="match status" value="1"/>
</dbReference>
<dbReference type="InterPro" id="IPR001387">
    <property type="entry name" value="Cro/C1-type_HTH"/>
</dbReference>
<dbReference type="CDD" id="cd00093">
    <property type="entry name" value="HTH_XRE"/>
    <property type="match status" value="1"/>
</dbReference>
<feature type="domain" description="HTH cro/C1-type" evidence="1">
    <location>
        <begin position="7"/>
        <end position="65"/>
    </location>
</feature>
<keyword evidence="3" id="KW-1185">Reference proteome</keyword>
<evidence type="ECO:0000259" key="1">
    <source>
        <dbReference type="PROSITE" id="PS50943"/>
    </source>
</evidence>
<dbReference type="SMART" id="SM00530">
    <property type="entry name" value="HTH_XRE"/>
    <property type="match status" value="1"/>
</dbReference>
<dbReference type="SUPFAM" id="SSF47413">
    <property type="entry name" value="lambda repressor-like DNA-binding domains"/>
    <property type="match status" value="1"/>
</dbReference>
<dbReference type="AlphaFoldDB" id="A0AAU0UJD6"/>
<name>A0AAU0UJD6_9FIRM</name>
<dbReference type="Proteomes" id="UP001329915">
    <property type="component" value="Chromosome"/>
</dbReference>
<dbReference type="GO" id="GO:0003677">
    <property type="term" value="F:DNA binding"/>
    <property type="evidence" value="ECO:0007669"/>
    <property type="project" value="InterPro"/>
</dbReference>
<dbReference type="InterPro" id="IPR010982">
    <property type="entry name" value="Lambda_DNA-bd_dom_sf"/>
</dbReference>
<gene>
    <name evidence="2" type="ORF">MFMK1_001221</name>
</gene>